<dbReference type="PANTHER" id="PTHR14969:SF13">
    <property type="entry name" value="AT30094P"/>
    <property type="match status" value="1"/>
</dbReference>
<name>A0ABS1FFV6_9PROT</name>
<dbReference type="RefSeq" id="WP_200198971.1">
    <property type="nucleotide sequence ID" value="NZ_JAENHM010000084.1"/>
</dbReference>
<dbReference type="EMBL" id="JAENHM010000084">
    <property type="protein sequence ID" value="MBK1842319.1"/>
    <property type="molecule type" value="Genomic_DNA"/>
</dbReference>
<keyword evidence="1" id="KW-0812">Transmembrane</keyword>
<comment type="caution">
    <text evidence="3">The sequence shown here is derived from an EMBL/GenBank/DDBJ whole genome shotgun (WGS) entry which is preliminary data.</text>
</comment>
<dbReference type="Pfam" id="PF01569">
    <property type="entry name" value="PAP2"/>
    <property type="match status" value="1"/>
</dbReference>
<evidence type="ECO:0000313" key="4">
    <source>
        <dbReference type="Proteomes" id="UP000652760"/>
    </source>
</evidence>
<dbReference type="Proteomes" id="UP000652760">
    <property type="component" value="Unassembled WGS sequence"/>
</dbReference>
<dbReference type="SMART" id="SM00014">
    <property type="entry name" value="acidPPc"/>
    <property type="match status" value="1"/>
</dbReference>
<proteinExistence type="predicted"/>
<dbReference type="SUPFAM" id="SSF48317">
    <property type="entry name" value="Acid phosphatase/Vanadium-dependent haloperoxidase"/>
    <property type="match status" value="1"/>
</dbReference>
<feature type="transmembrane region" description="Helical" evidence="1">
    <location>
        <begin position="124"/>
        <end position="144"/>
    </location>
</feature>
<dbReference type="Gene3D" id="1.20.144.10">
    <property type="entry name" value="Phosphatidic acid phosphatase type 2/haloperoxidase"/>
    <property type="match status" value="1"/>
</dbReference>
<sequence length="205" mass="21927">MDNWNVDLFLAINGPAAPAPWMLHLAMVCAEGLVYVVAALAAGLWMWGAPQRRGGLVAVGCGLLLAFAVNTAIGMVWYHPRPFAAGIGHQLMAHDMATSFPSDHGTFLFTVGLGLIATGAARRWGAVVLALGAATAWARVYLGVHWPLDMAGAFILGGVCALFAVILRPVADAHLAPLVERLYHRLLDGLRLPLAMFPRRRSSVR</sequence>
<organism evidence="3 4">
    <name type="scientific">Azospirillum endophyticum</name>
    <dbReference type="NCBI Taxonomy" id="2800326"/>
    <lineage>
        <taxon>Bacteria</taxon>
        <taxon>Pseudomonadati</taxon>
        <taxon>Pseudomonadota</taxon>
        <taxon>Alphaproteobacteria</taxon>
        <taxon>Rhodospirillales</taxon>
        <taxon>Azospirillaceae</taxon>
        <taxon>Azospirillum</taxon>
    </lineage>
</organism>
<protein>
    <submittedName>
        <fullName evidence="3">Phosphatase PAP2 family protein</fullName>
    </submittedName>
</protein>
<feature type="transmembrane region" description="Helical" evidence="1">
    <location>
        <begin position="150"/>
        <end position="171"/>
    </location>
</feature>
<dbReference type="PANTHER" id="PTHR14969">
    <property type="entry name" value="SPHINGOSINE-1-PHOSPHATE PHOSPHOHYDROLASE"/>
    <property type="match status" value="1"/>
</dbReference>
<evidence type="ECO:0000259" key="2">
    <source>
        <dbReference type="SMART" id="SM00014"/>
    </source>
</evidence>
<feature type="transmembrane region" description="Helical" evidence="1">
    <location>
        <begin position="56"/>
        <end position="78"/>
    </location>
</feature>
<feature type="transmembrane region" description="Helical" evidence="1">
    <location>
        <begin position="20"/>
        <end position="44"/>
    </location>
</feature>
<dbReference type="CDD" id="cd03385">
    <property type="entry name" value="PAP2_BcrC_like"/>
    <property type="match status" value="1"/>
</dbReference>
<keyword evidence="1" id="KW-1133">Transmembrane helix</keyword>
<gene>
    <name evidence="3" type="ORF">JHL17_33485</name>
</gene>
<keyword evidence="4" id="KW-1185">Reference proteome</keyword>
<reference evidence="4" key="1">
    <citation type="submission" date="2021-01" db="EMBL/GenBank/DDBJ databases">
        <title>Genome public.</title>
        <authorList>
            <person name="Liu C."/>
            <person name="Sun Q."/>
        </authorList>
    </citation>
    <scope>NUCLEOTIDE SEQUENCE [LARGE SCALE GENOMIC DNA]</scope>
    <source>
        <strain evidence="4">YIM B02556</strain>
    </source>
</reference>
<dbReference type="InterPro" id="IPR033879">
    <property type="entry name" value="UPP_Pase"/>
</dbReference>
<keyword evidence="1" id="KW-0472">Membrane</keyword>
<dbReference type="InterPro" id="IPR000326">
    <property type="entry name" value="PAP2/HPO"/>
</dbReference>
<evidence type="ECO:0000256" key="1">
    <source>
        <dbReference type="SAM" id="Phobius"/>
    </source>
</evidence>
<feature type="transmembrane region" description="Helical" evidence="1">
    <location>
        <begin position="98"/>
        <end position="117"/>
    </location>
</feature>
<dbReference type="InterPro" id="IPR036938">
    <property type="entry name" value="PAP2/HPO_sf"/>
</dbReference>
<accession>A0ABS1FFV6</accession>
<evidence type="ECO:0000313" key="3">
    <source>
        <dbReference type="EMBL" id="MBK1842319.1"/>
    </source>
</evidence>
<feature type="domain" description="Phosphatidic acid phosphatase type 2/haloperoxidase" evidence="2">
    <location>
        <begin position="54"/>
        <end position="165"/>
    </location>
</feature>